<dbReference type="GO" id="GO:0003677">
    <property type="term" value="F:DNA binding"/>
    <property type="evidence" value="ECO:0007669"/>
    <property type="project" value="InterPro"/>
</dbReference>
<dbReference type="RefSeq" id="WP_282839893.1">
    <property type="nucleotide sequence ID" value="NZ_JASCXW010000029.1"/>
</dbReference>
<protein>
    <submittedName>
        <fullName evidence="1">Helix-turn-helix transcriptional regulator</fullName>
    </submittedName>
</protein>
<sequence length="308" mass="36429">MKSKELCIYLERLRSARNISQDEFTNGVVSLRQYRRYLNGESDLPFQVIDRLTSKIGVKTDNLLREFEIAKIEETQLINNLYNLAVNFEHTAFLEQSKNIPLDHIIEKANQLMYKHSIIMDNLYSNKISKIHAAEENSKLINYPKLLNQQIITSVEMLILSSLLDLLDNNQHTKILEKINDYINDSSIVISGANEKIFTFTLAKISKYFGMHDEYDKVIKFCDMGIERNFALKSYYLMDYFYYYNALGYYRKGDLENYSKMIVKCFNVLHFEGNDKKIEKFTKLIEEDFKIHFQDFVLNYYKNNSNNE</sequence>
<gene>
    <name evidence="1" type="ORF">QJ521_07770</name>
</gene>
<comment type="caution">
    <text evidence="1">The sequence shown here is derived from an EMBL/GenBank/DDBJ whole genome shotgun (WGS) entry which is preliminary data.</text>
</comment>
<organism evidence="1 2">
    <name type="scientific">Peloplasma aerotolerans</name>
    <dbReference type="NCBI Taxonomy" id="3044389"/>
    <lineage>
        <taxon>Bacteria</taxon>
        <taxon>Bacillati</taxon>
        <taxon>Mycoplasmatota</taxon>
        <taxon>Mollicutes</taxon>
        <taxon>Acholeplasmatales</taxon>
        <taxon>Acholeplasmataceae</taxon>
        <taxon>Peloplasma</taxon>
    </lineage>
</organism>
<dbReference type="InterPro" id="IPR011990">
    <property type="entry name" value="TPR-like_helical_dom_sf"/>
</dbReference>
<dbReference type="SUPFAM" id="SSF47413">
    <property type="entry name" value="lambda repressor-like DNA-binding domains"/>
    <property type="match status" value="1"/>
</dbReference>
<evidence type="ECO:0000313" key="1">
    <source>
        <dbReference type="EMBL" id="MDI6453460.1"/>
    </source>
</evidence>
<reference evidence="1" key="1">
    <citation type="submission" date="2023-05" db="EMBL/GenBank/DDBJ databases">
        <title>Mariniplasma microaerophilum sp. nov., a novel anaerobic mollicute isolated from terrestrial mud volcano, Taman Peninsula, Russia.</title>
        <authorList>
            <person name="Khomyakova M.A."/>
            <person name="Merkel A.Y."/>
            <person name="Slobodkin A.I."/>
        </authorList>
    </citation>
    <scope>NUCLEOTIDE SEQUENCE</scope>
    <source>
        <strain evidence="1">M4Ah</strain>
    </source>
</reference>
<dbReference type="EMBL" id="JASCXW010000029">
    <property type="protein sequence ID" value="MDI6453460.1"/>
    <property type="molecule type" value="Genomic_DNA"/>
</dbReference>
<dbReference type="InterPro" id="IPR001387">
    <property type="entry name" value="Cro/C1-type_HTH"/>
</dbReference>
<proteinExistence type="predicted"/>
<dbReference type="AlphaFoldDB" id="A0AAW6U975"/>
<dbReference type="Gene3D" id="1.25.40.10">
    <property type="entry name" value="Tetratricopeptide repeat domain"/>
    <property type="match status" value="1"/>
</dbReference>
<name>A0AAW6U975_9MOLU</name>
<accession>A0AAW6U975</accession>
<dbReference type="Proteomes" id="UP001431532">
    <property type="component" value="Unassembled WGS sequence"/>
</dbReference>
<dbReference type="InterPro" id="IPR010982">
    <property type="entry name" value="Lambda_DNA-bd_dom_sf"/>
</dbReference>
<evidence type="ECO:0000313" key="2">
    <source>
        <dbReference type="Proteomes" id="UP001431532"/>
    </source>
</evidence>
<dbReference type="CDD" id="cd00093">
    <property type="entry name" value="HTH_XRE"/>
    <property type="match status" value="1"/>
</dbReference>
<keyword evidence="2" id="KW-1185">Reference proteome</keyword>